<dbReference type="PANTHER" id="PTHR23427:SF2">
    <property type="entry name" value="SURFEIT LOCUS PROTEIN 1"/>
    <property type="match status" value="1"/>
</dbReference>
<dbReference type="STRING" id="1293891.TMES_03690"/>
<evidence type="ECO:0000256" key="5">
    <source>
        <dbReference type="ARBA" id="ARBA00023136"/>
    </source>
</evidence>
<dbReference type="Proteomes" id="UP000193391">
    <property type="component" value="Unassembled WGS sequence"/>
</dbReference>
<evidence type="ECO:0000256" key="3">
    <source>
        <dbReference type="ARBA" id="ARBA00022692"/>
    </source>
</evidence>
<keyword evidence="4 6" id="KW-1133">Transmembrane helix</keyword>
<name>A0A1Y2L4Q5_9PROT</name>
<comment type="caution">
    <text evidence="7">The sequence shown here is derived from an EMBL/GenBank/DDBJ whole genome shotgun (WGS) entry which is preliminary data.</text>
</comment>
<proteinExistence type="inferred from homology"/>
<dbReference type="PROSITE" id="PS50895">
    <property type="entry name" value="SURF1"/>
    <property type="match status" value="1"/>
</dbReference>
<evidence type="ECO:0000256" key="1">
    <source>
        <dbReference type="ARBA" id="ARBA00004370"/>
    </source>
</evidence>
<gene>
    <name evidence="7" type="ORF">TMES_03690</name>
</gene>
<dbReference type="RefSeq" id="WP_085579465.1">
    <property type="nucleotide sequence ID" value="NZ_JFKA01000001.1"/>
</dbReference>
<keyword evidence="3 6" id="KW-0812">Transmembrane</keyword>
<dbReference type="PANTHER" id="PTHR23427">
    <property type="entry name" value="SURFEIT LOCUS PROTEIN"/>
    <property type="match status" value="1"/>
</dbReference>
<feature type="transmembrane region" description="Helical" evidence="6">
    <location>
        <begin position="12"/>
        <end position="31"/>
    </location>
</feature>
<dbReference type="OrthoDB" id="6079986at2"/>
<evidence type="ECO:0000313" key="8">
    <source>
        <dbReference type="Proteomes" id="UP000193391"/>
    </source>
</evidence>
<dbReference type="EMBL" id="JFKA01000001">
    <property type="protein sequence ID" value="OSQ40792.1"/>
    <property type="molecule type" value="Genomic_DNA"/>
</dbReference>
<accession>A0A1Y2L4Q5</accession>
<protein>
    <recommendedName>
        <fullName evidence="6">SURF1-like protein</fullName>
    </recommendedName>
</protein>
<reference evidence="7 8" key="1">
    <citation type="submission" date="2014-03" db="EMBL/GenBank/DDBJ databases">
        <title>The draft genome sequence of Thalassospira mesophila JCM 18969.</title>
        <authorList>
            <person name="Lai Q."/>
            <person name="Shao Z."/>
        </authorList>
    </citation>
    <scope>NUCLEOTIDE SEQUENCE [LARGE SCALE GENOMIC DNA]</scope>
    <source>
        <strain evidence="7 8">JCM 18969</strain>
    </source>
</reference>
<evidence type="ECO:0000256" key="2">
    <source>
        <dbReference type="ARBA" id="ARBA00007165"/>
    </source>
</evidence>
<sequence>MALLNTRPTVAISISAGLALLILLVLGVWQVERLFWKENLIAQREAQASMAPIDFPVDVTEINPDLSFRAVRAHGRFLHDQEMYLMARTMQGSVGFQVITPLEQADGRIILVNRGWVPDDKRDPATRAQGQVTGQVDVTGVLQVARPRHWAQPENDPVKNQWFYVDPQHMAEEAGGDLASPYYLEADATPNPGGFPIGGQAHVSLPNNHLQYAITWFCLAVALVVIFIVYHRRPAPPKAD</sequence>
<comment type="similarity">
    <text evidence="2 6">Belongs to the SURF1 family.</text>
</comment>
<dbReference type="Pfam" id="PF02104">
    <property type="entry name" value="SURF1"/>
    <property type="match status" value="1"/>
</dbReference>
<evidence type="ECO:0000313" key="7">
    <source>
        <dbReference type="EMBL" id="OSQ40792.1"/>
    </source>
</evidence>
<dbReference type="InterPro" id="IPR045214">
    <property type="entry name" value="Surf1/Surf4"/>
</dbReference>
<keyword evidence="6" id="KW-1003">Cell membrane</keyword>
<dbReference type="CDD" id="cd06662">
    <property type="entry name" value="SURF1"/>
    <property type="match status" value="1"/>
</dbReference>
<dbReference type="AlphaFoldDB" id="A0A1Y2L4Q5"/>
<keyword evidence="8" id="KW-1185">Reference proteome</keyword>
<comment type="subcellular location">
    <subcellularLocation>
        <location evidence="6">Cell membrane</location>
        <topology evidence="6">Multi-pass membrane protein</topology>
    </subcellularLocation>
    <subcellularLocation>
        <location evidence="1">Membrane</location>
    </subcellularLocation>
</comment>
<organism evidence="7 8">
    <name type="scientific">Thalassospira mesophila</name>
    <dbReference type="NCBI Taxonomy" id="1293891"/>
    <lineage>
        <taxon>Bacteria</taxon>
        <taxon>Pseudomonadati</taxon>
        <taxon>Pseudomonadota</taxon>
        <taxon>Alphaproteobacteria</taxon>
        <taxon>Rhodospirillales</taxon>
        <taxon>Thalassospiraceae</taxon>
        <taxon>Thalassospira</taxon>
    </lineage>
</organism>
<feature type="transmembrane region" description="Helical" evidence="6">
    <location>
        <begin position="210"/>
        <end position="230"/>
    </location>
</feature>
<evidence type="ECO:0000256" key="6">
    <source>
        <dbReference type="RuleBase" id="RU363076"/>
    </source>
</evidence>
<dbReference type="InterPro" id="IPR002994">
    <property type="entry name" value="Surf1/Shy1"/>
</dbReference>
<dbReference type="GO" id="GO:0005886">
    <property type="term" value="C:plasma membrane"/>
    <property type="evidence" value="ECO:0007669"/>
    <property type="project" value="UniProtKB-SubCell"/>
</dbReference>
<evidence type="ECO:0000256" key="4">
    <source>
        <dbReference type="ARBA" id="ARBA00022989"/>
    </source>
</evidence>
<keyword evidence="5 6" id="KW-0472">Membrane</keyword>